<dbReference type="Proteomes" id="UP000010880">
    <property type="component" value="Chromosome"/>
</dbReference>
<evidence type="ECO:0000256" key="1">
    <source>
        <dbReference type="SAM" id="MobiDB-lite"/>
    </source>
</evidence>
<dbReference type="KEGG" id="hhl:Halha_0946"/>
<dbReference type="HOGENOM" id="CLU_1501488_0_0_9"/>
<gene>
    <name evidence="2" type="ordered locus">Halha_0946</name>
</gene>
<dbReference type="OrthoDB" id="9956453at2"/>
<feature type="compositionally biased region" description="Acidic residues" evidence="1">
    <location>
        <begin position="100"/>
        <end position="128"/>
    </location>
</feature>
<dbReference type="InterPro" id="IPR036388">
    <property type="entry name" value="WH-like_DNA-bd_sf"/>
</dbReference>
<sequence length="179" mass="20557">MRLCDDCIQKVAGSLSNQAQQTLNQLSPLFEEEVSLTGQVFEQTTALNRNAIKEIIAELESNLLLDHSVQGRKKVFYLTESGARYLELQNNPKSKKEESTNETEELEIEEVVEKAEDDISEIEDELIEKEEKDKEQDLETEESEDLTEEKKIEGEDNLQTEEKDDKQQDSGAIVWDFDL</sequence>
<evidence type="ECO:0000313" key="2">
    <source>
        <dbReference type="EMBL" id="AGB40907.1"/>
    </source>
</evidence>
<dbReference type="EMBL" id="CP003359">
    <property type="protein sequence ID" value="AGB40907.1"/>
    <property type="molecule type" value="Genomic_DNA"/>
</dbReference>
<evidence type="ECO:0000313" key="3">
    <source>
        <dbReference type="Proteomes" id="UP000010880"/>
    </source>
</evidence>
<accession>L0K6M3</accession>
<dbReference type="STRING" id="748449.Halha_0946"/>
<dbReference type="AlphaFoldDB" id="L0K6M3"/>
<dbReference type="RefSeq" id="WP_015326632.1">
    <property type="nucleotide sequence ID" value="NC_019978.1"/>
</dbReference>
<proteinExistence type="predicted"/>
<keyword evidence="3" id="KW-1185">Reference proteome</keyword>
<dbReference type="Gene3D" id="1.10.10.10">
    <property type="entry name" value="Winged helix-like DNA-binding domain superfamily/Winged helix DNA-binding domain"/>
    <property type="match status" value="1"/>
</dbReference>
<feature type="region of interest" description="Disordered" evidence="1">
    <location>
        <begin position="88"/>
        <end position="179"/>
    </location>
</feature>
<feature type="compositionally biased region" description="Basic and acidic residues" evidence="1">
    <location>
        <begin position="148"/>
        <end position="168"/>
    </location>
</feature>
<protein>
    <submittedName>
        <fullName evidence="2">Uncharacterized protein</fullName>
    </submittedName>
</protein>
<feature type="compositionally biased region" description="Acidic residues" evidence="1">
    <location>
        <begin position="138"/>
        <end position="147"/>
    </location>
</feature>
<reference evidence="3" key="1">
    <citation type="submission" date="2012-02" db="EMBL/GenBank/DDBJ databases">
        <title>The complete genome of Halobacteroides halobius DSM 5150.</title>
        <authorList>
            <person name="Lucas S."/>
            <person name="Copeland A."/>
            <person name="Lapidus A."/>
            <person name="Glavina del Rio T."/>
            <person name="Dalin E."/>
            <person name="Tice H."/>
            <person name="Bruce D."/>
            <person name="Goodwin L."/>
            <person name="Pitluck S."/>
            <person name="Peters L."/>
            <person name="Mikhailova N."/>
            <person name="Gu W."/>
            <person name="Kyrpides N."/>
            <person name="Mavromatis K."/>
            <person name="Ivanova N."/>
            <person name="Brettin T."/>
            <person name="Detter J.C."/>
            <person name="Han C."/>
            <person name="Larimer F."/>
            <person name="Land M."/>
            <person name="Hauser L."/>
            <person name="Markowitz V."/>
            <person name="Cheng J.-F."/>
            <person name="Hugenholtz P."/>
            <person name="Woyke T."/>
            <person name="Wu D."/>
            <person name="Tindall B."/>
            <person name="Pomrenke H."/>
            <person name="Brambilla E."/>
            <person name="Klenk H.-P."/>
            <person name="Eisen J.A."/>
        </authorList>
    </citation>
    <scope>NUCLEOTIDE SEQUENCE [LARGE SCALE GENOMIC DNA]</scope>
    <source>
        <strain evidence="3">ATCC 35273 / DSM 5150 / MD-1</strain>
    </source>
</reference>
<organism evidence="2 3">
    <name type="scientific">Halobacteroides halobius (strain ATCC 35273 / DSM 5150 / MD-1)</name>
    <dbReference type="NCBI Taxonomy" id="748449"/>
    <lineage>
        <taxon>Bacteria</taxon>
        <taxon>Bacillati</taxon>
        <taxon>Bacillota</taxon>
        <taxon>Clostridia</taxon>
        <taxon>Halanaerobiales</taxon>
        <taxon>Halobacteroidaceae</taxon>
        <taxon>Halobacteroides</taxon>
    </lineage>
</organism>
<name>L0K6M3_HALHC</name>